<dbReference type="InterPro" id="IPR014710">
    <property type="entry name" value="RmlC-like_jellyroll"/>
</dbReference>
<dbReference type="Pfam" id="PF07883">
    <property type="entry name" value="Cupin_2"/>
    <property type="match status" value="1"/>
</dbReference>
<gene>
    <name evidence="2" type="ORF">RGE70_14220</name>
</gene>
<sequence>MTNFSTKLLPTTRDVIAPDGSDVRVLLTLDGGSMAHFELAGEQTSIPSANRTVDEIWYIVAGRGEMWRMAEGKEEVVNLAPGVCLTIPSNTHFQFRAFGSSPLQAVAITMPPWPGDAEPIDVDGPWVATVSR</sequence>
<dbReference type="Gene3D" id="2.60.120.10">
    <property type="entry name" value="Jelly Rolls"/>
    <property type="match status" value="1"/>
</dbReference>
<accession>A0ABZ0JY76</accession>
<proteinExistence type="predicted"/>
<dbReference type="EMBL" id="CP136522">
    <property type="protein sequence ID" value="WOT04469.1"/>
    <property type="molecule type" value="Genomic_DNA"/>
</dbReference>
<dbReference type="SUPFAM" id="SSF51182">
    <property type="entry name" value="RmlC-like cupins"/>
    <property type="match status" value="1"/>
</dbReference>
<evidence type="ECO:0000313" key="3">
    <source>
        <dbReference type="Proteomes" id="UP001529491"/>
    </source>
</evidence>
<protein>
    <submittedName>
        <fullName evidence="2">Cupin domain-containing protein</fullName>
    </submittedName>
</protein>
<evidence type="ECO:0000313" key="2">
    <source>
        <dbReference type="EMBL" id="WOT04469.1"/>
    </source>
</evidence>
<reference evidence="2 3" key="1">
    <citation type="submission" date="2023-10" db="EMBL/GenBank/DDBJ databases">
        <title>Complete genome sequence of Shewanella sp. DAU334.</title>
        <authorList>
            <person name="Lee Y.-S."/>
            <person name="Jeong H.-R."/>
            <person name="Hwang E.-J."/>
            <person name="Choi Y.-L."/>
            <person name="Kim G.-D."/>
        </authorList>
    </citation>
    <scope>NUCLEOTIDE SEQUENCE [LARGE SCALE GENOMIC DNA]</scope>
    <source>
        <strain evidence="2 3">DAU334</strain>
    </source>
</reference>
<feature type="domain" description="Cupin type-2" evidence="1">
    <location>
        <begin position="37"/>
        <end position="108"/>
    </location>
</feature>
<dbReference type="InterPro" id="IPR011051">
    <property type="entry name" value="RmlC_Cupin_sf"/>
</dbReference>
<dbReference type="InterPro" id="IPR013096">
    <property type="entry name" value="Cupin_2"/>
</dbReference>
<keyword evidence="3" id="KW-1185">Reference proteome</keyword>
<dbReference type="RefSeq" id="WP_310472100.1">
    <property type="nucleotide sequence ID" value="NZ_CP136522.1"/>
</dbReference>
<evidence type="ECO:0000259" key="1">
    <source>
        <dbReference type="Pfam" id="PF07883"/>
    </source>
</evidence>
<name>A0ABZ0JY76_9GAMM</name>
<organism evidence="2 3">
    <name type="scientific">Shewanella youngdeokensis</name>
    <dbReference type="NCBI Taxonomy" id="2999068"/>
    <lineage>
        <taxon>Bacteria</taxon>
        <taxon>Pseudomonadati</taxon>
        <taxon>Pseudomonadota</taxon>
        <taxon>Gammaproteobacteria</taxon>
        <taxon>Alteromonadales</taxon>
        <taxon>Shewanellaceae</taxon>
        <taxon>Shewanella</taxon>
    </lineage>
</organism>
<dbReference type="Proteomes" id="UP001529491">
    <property type="component" value="Chromosome"/>
</dbReference>